<sequence>MSTPLEVWPPATTVAVDGPYEYPYPSPELAAAHPFVEYAFERHSDEEMAERARAFRKESERRRSIRLFSPDPVPRELVEEAVLAASTAPSGAHKQPWTFVGTRDPAVKAAIRAAAEEEERINYLENRMNDEWLEALAPLGTDHHKEFLEVAPWIVVLFEQRFEQRPDGTTRKNYYVKESTGIAAGMFIAAIHRMGLATLTHTPTPMAFLRRLLGRPDNERPFVMFPIGFPLHGARVPDLRRKSLDEVFVEVDPPG</sequence>
<dbReference type="InterPro" id="IPR029479">
    <property type="entry name" value="Nitroreductase"/>
</dbReference>
<dbReference type="GO" id="GO:0016491">
    <property type="term" value="F:oxidoreductase activity"/>
    <property type="evidence" value="ECO:0007669"/>
    <property type="project" value="UniProtKB-KW"/>
</dbReference>
<keyword evidence="3" id="KW-0560">Oxidoreductase</keyword>
<evidence type="ECO:0000256" key="2">
    <source>
        <dbReference type="ARBA" id="ARBA00022643"/>
    </source>
</evidence>
<dbReference type="InterPro" id="IPR050627">
    <property type="entry name" value="Nitroreductase/BluB"/>
</dbReference>
<dbReference type="InterPro" id="IPR000415">
    <property type="entry name" value="Nitroreductase-like"/>
</dbReference>
<protein>
    <recommendedName>
        <fullName evidence="4">Nitroreductase domain-containing protein</fullName>
    </recommendedName>
</protein>
<evidence type="ECO:0000259" key="4">
    <source>
        <dbReference type="Pfam" id="PF00881"/>
    </source>
</evidence>
<feature type="domain" description="Nitroreductase" evidence="4">
    <location>
        <begin position="61"/>
        <end position="228"/>
    </location>
</feature>
<evidence type="ECO:0000256" key="1">
    <source>
        <dbReference type="ARBA" id="ARBA00022630"/>
    </source>
</evidence>
<dbReference type="AlphaFoldDB" id="A0A381S2Y7"/>
<keyword evidence="1" id="KW-0285">Flavoprotein</keyword>
<name>A0A381S2Y7_9ZZZZ</name>
<dbReference type="PANTHER" id="PTHR23026:SF90">
    <property type="entry name" value="IODOTYROSINE DEIODINASE 1"/>
    <property type="match status" value="1"/>
</dbReference>
<gene>
    <name evidence="5" type="ORF">METZ01_LOCUS49451</name>
</gene>
<evidence type="ECO:0000313" key="5">
    <source>
        <dbReference type="EMBL" id="SUZ96597.1"/>
    </source>
</evidence>
<dbReference type="CDD" id="cd02144">
    <property type="entry name" value="iodotyrosine_dehalogenase"/>
    <property type="match status" value="1"/>
</dbReference>
<dbReference type="Gene3D" id="3.40.109.10">
    <property type="entry name" value="NADH Oxidase"/>
    <property type="match status" value="1"/>
</dbReference>
<dbReference type="PANTHER" id="PTHR23026">
    <property type="entry name" value="NADPH NITROREDUCTASE"/>
    <property type="match status" value="1"/>
</dbReference>
<proteinExistence type="predicted"/>
<dbReference type="Pfam" id="PF00881">
    <property type="entry name" value="Nitroreductase"/>
    <property type="match status" value="1"/>
</dbReference>
<reference evidence="5" key="1">
    <citation type="submission" date="2018-05" db="EMBL/GenBank/DDBJ databases">
        <authorList>
            <person name="Lanie J.A."/>
            <person name="Ng W.-L."/>
            <person name="Kazmierczak K.M."/>
            <person name="Andrzejewski T.M."/>
            <person name="Davidsen T.M."/>
            <person name="Wayne K.J."/>
            <person name="Tettelin H."/>
            <person name="Glass J.I."/>
            <person name="Rusch D."/>
            <person name="Podicherti R."/>
            <person name="Tsui H.-C.T."/>
            <person name="Winkler M.E."/>
        </authorList>
    </citation>
    <scope>NUCLEOTIDE SEQUENCE</scope>
</reference>
<dbReference type="SUPFAM" id="SSF55469">
    <property type="entry name" value="FMN-dependent nitroreductase-like"/>
    <property type="match status" value="1"/>
</dbReference>
<dbReference type="EMBL" id="UINC01002430">
    <property type="protein sequence ID" value="SUZ96597.1"/>
    <property type="molecule type" value="Genomic_DNA"/>
</dbReference>
<accession>A0A381S2Y7</accession>
<keyword evidence="2" id="KW-0288">FMN</keyword>
<organism evidence="5">
    <name type="scientific">marine metagenome</name>
    <dbReference type="NCBI Taxonomy" id="408172"/>
    <lineage>
        <taxon>unclassified sequences</taxon>
        <taxon>metagenomes</taxon>
        <taxon>ecological metagenomes</taxon>
    </lineage>
</organism>
<evidence type="ECO:0000256" key="3">
    <source>
        <dbReference type="ARBA" id="ARBA00023002"/>
    </source>
</evidence>